<dbReference type="OrthoDB" id="9809772at2"/>
<evidence type="ECO:0000256" key="1">
    <source>
        <dbReference type="ARBA" id="ARBA00023015"/>
    </source>
</evidence>
<sequence>MATTDVRERLLDSGMDAFYARGFNATGVQEIANGANVPKGSFYNHFDSKDAFAVEVVERYWDRGSRALRILNDASVGDPLARLRHYFETLISARKTAKYRSGCLIGNFSSEISDQSEMMRERIEIAFRDWTKLLEVCVREAQDSGLVQTDLPASVVAAFILNAWQGTVLRAKVERGDVPFKQFMTMIFDGFLN</sequence>
<proteinExistence type="predicted"/>
<keyword evidence="3" id="KW-0804">Transcription</keyword>
<gene>
    <name evidence="6" type="ORF">SAMN05192563_10698</name>
</gene>
<evidence type="ECO:0000313" key="7">
    <source>
        <dbReference type="Proteomes" id="UP000198844"/>
    </source>
</evidence>
<dbReference type="Pfam" id="PF00440">
    <property type="entry name" value="TetR_N"/>
    <property type="match status" value="1"/>
</dbReference>
<accession>A0A1I7ES65</accession>
<keyword evidence="1" id="KW-0805">Transcription regulation</keyword>
<dbReference type="PANTHER" id="PTHR47506:SF6">
    <property type="entry name" value="HTH-TYPE TRANSCRIPTIONAL REPRESSOR NEMR"/>
    <property type="match status" value="1"/>
</dbReference>
<evidence type="ECO:0000313" key="6">
    <source>
        <dbReference type="EMBL" id="SFU26756.1"/>
    </source>
</evidence>
<dbReference type="InterPro" id="IPR009057">
    <property type="entry name" value="Homeodomain-like_sf"/>
</dbReference>
<feature type="DNA-binding region" description="H-T-H motif" evidence="4">
    <location>
        <begin position="27"/>
        <end position="46"/>
    </location>
</feature>
<organism evidence="6 7">
    <name type="scientific">Paraburkholderia aspalathi</name>
    <dbReference type="NCBI Taxonomy" id="1324617"/>
    <lineage>
        <taxon>Bacteria</taxon>
        <taxon>Pseudomonadati</taxon>
        <taxon>Pseudomonadota</taxon>
        <taxon>Betaproteobacteria</taxon>
        <taxon>Burkholderiales</taxon>
        <taxon>Burkholderiaceae</taxon>
        <taxon>Paraburkholderia</taxon>
    </lineage>
</organism>
<dbReference type="GO" id="GO:0003677">
    <property type="term" value="F:DNA binding"/>
    <property type="evidence" value="ECO:0007669"/>
    <property type="project" value="UniProtKB-UniRule"/>
</dbReference>
<dbReference type="RefSeq" id="WP_093647771.1">
    <property type="nucleotide sequence ID" value="NZ_FPBH01000069.1"/>
</dbReference>
<dbReference type="Pfam" id="PF16925">
    <property type="entry name" value="TetR_C_13"/>
    <property type="match status" value="1"/>
</dbReference>
<dbReference type="Proteomes" id="UP000198844">
    <property type="component" value="Unassembled WGS sequence"/>
</dbReference>
<dbReference type="Gene3D" id="1.10.357.10">
    <property type="entry name" value="Tetracycline Repressor, domain 2"/>
    <property type="match status" value="1"/>
</dbReference>
<dbReference type="PANTHER" id="PTHR47506">
    <property type="entry name" value="TRANSCRIPTIONAL REGULATORY PROTEIN"/>
    <property type="match status" value="1"/>
</dbReference>
<dbReference type="SUPFAM" id="SSF46689">
    <property type="entry name" value="Homeodomain-like"/>
    <property type="match status" value="1"/>
</dbReference>
<dbReference type="SUPFAM" id="SSF48498">
    <property type="entry name" value="Tetracyclin repressor-like, C-terminal domain"/>
    <property type="match status" value="1"/>
</dbReference>
<reference evidence="6 7" key="1">
    <citation type="submission" date="2016-10" db="EMBL/GenBank/DDBJ databases">
        <authorList>
            <person name="de Groot N.N."/>
        </authorList>
    </citation>
    <scope>NUCLEOTIDE SEQUENCE [LARGE SCALE GENOMIC DNA]</scope>
    <source>
        <strain evidence="6 7">LMG 27731</strain>
    </source>
</reference>
<name>A0A1I7ES65_9BURK</name>
<evidence type="ECO:0000256" key="2">
    <source>
        <dbReference type="ARBA" id="ARBA00023125"/>
    </source>
</evidence>
<protein>
    <submittedName>
        <fullName evidence="6">Transcriptional regulator, TetR family</fullName>
    </submittedName>
</protein>
<feature type="domain" description="HTH tetR-type" evidence="5">
    <location>
        <begin position="4"/>
        <end position="64"/>
    </location>
</feature>
<evidence type="ECO:0000256" key="3">
    <source>
        <dbReference type="ARBA" id="ARBA00023163"/>
    </source>
</evidence>
<keyword evidence="2 4" id="KW-0238">DNA-binding</keyword>
<evidence type="ECO:0000256" key="4">
    <source>
        <dbReference type="PROSITE-ProRule" id="PRU00335"/>
    </source>
</evidence>
<evidence type="ECO:0000259" key="5">
    <source>
        <dbReference type="PROSITE" id="PS50977"/>
    </source>
</evidence>
<dbReference type="AlphaFoldDB" id="A0A1I7ES65"/>
<dbReference type="PROSITE" id="PS50977">
    <property type="entry name" value="HTH_TETR_2"/>
    <property type="match status" value="1"/>
</dbReference>
<dbReference type="EMBL" id="FPBH01000069">
    <property type="protein sequence ID" value="SFU26756.1"/>
    <property type="molecule type" value="Genomic_DNA"/>
</dbReference>
<dbReference type="InterPro" id="IPR036271">
    <property type="entry name" value="Tet_transcr_reg_TetR-rel_C_sf"/>
</dbReference>
<dbReference type="InterPro" id="IPR011075">
    <property type="entry name" value="TetR_C"/>
</dbReference>
<dbReference type="PRINTS" id="PR00455">
    <property type="entry name" value="HTHTETR"/>
</dbReference>
<dbReference type="InterPro" id="IPR001647">
    <property type="entry name" value="HTH_TetR"/>
</dbReference>